<proteinExistence type="predicted"/>
<evidence type="ECO:0000313" key="2">
    <source>
        <dbReference type="Proteomes" id="UP001597380"/>
    </source>
</evidence>
<keyword evidence="2" id="KW-1185">Reference proteome</keyword>
<dbReference type="Proteomes" id="UP001597380">
    <property type="component" value="Unassembled WGS sequence"/>
</dbReference>
<dbReference type="EMBL" id="JBHUHT010000010">
    <property type="protein sequence ID" value="MFD2095820.1"/>
    <property type="molecule type" value="Genomic_DNA"/>
</dbReference>
<protein>
    <submittedName>
        <fullName evidence="1">Uncharacterized protein</fullName>
    </submittedName>
</protein>
<name>A0ABW4XJT6_9GAMM</name>
<gene>
    <name evidence="1" type="ORF">ACFSJ3_07470</name>
</gene>
<sequence length="111" mass="13045">MFGMRALSDVLAEQDDYELAHSLEDWLTDNHLYPGEPEQLMWFVHLERFEQLCNAVSNVAIDDTIRLICLQYAFKPLNALKQLAMTDVQQAFVKEQMMKLLVDGRFLHQYH</sequence>
<organism evidence="1 2">
    <name type="scientific">Corallincola platygyrae</name>
    <dbReference type="NCBI Taxonomy" id="1193278"/>
    <lineage>
        <taxon>Bacteria</taxon>
        <taxon>Pseudomonadati</taxon>
        <taxon>Pseudomonadota</taxon>
        <taxon>Gammaproteobacteria</taxon>
        <taxon>Alteromonadales</taxon>
        <taxon>Psychromonadaceae</taxon>
        <taxon>Corallincola</taxon>
    </lineage>
</organism>
<comment type="caution">
    <text evidence="1">The sequence shown here is derived from an EMBL/GenBank/DDBJ whole genome shotgun (WGS) entry which is preliminary data.</text>
</comment>
<reference evidence="2" key="1">
    <citation type="journal article" date="2019" name="Int. J. Syst. Evol. Microbiol.">
        <title>The Global Catalogue of Microorganisms (GCM) 10K type strain sequencing project: providing services to taxonomists for standard genome sequencing and annotation.</title>
        <authorList>
            <consortium name="The Broad Institute Genomics Platform"/>
            <consortium name="The Broad Institute Genome Sequencing Center for Infectious Disease"/>
            <person name="Wu L."/>
            <person name="Ma J."/>
        </authorList>
    </citation>
    <scope>NUCLEOTIDE SEQUENCE [LARGE SCALE GENOMIC DNA]</scope>
    <source>
        <strain evidence="2">CGMCC 1.10992</strain>
    </source>
</reference>
<dbReference type="RefSeq" id="WP_345340784.1">
    <property type="nucleotide sequence ID" value="NZ_BAABLI010000016.1"/>
</dbReference>
<accession>A0ABW4XJT6</accession>
<evidence type="ECO:0000313" key="1">
    <source>
        <dbReference type="EMBL" id="MFD2095820.1"/>
    </source>
</evidence>